<gene>
    <name evidence="1" type="ORF">A3L02_05480</name>
</gene>
<evidence type="ECO:0000313" key="1">
    <source>
        <dbReference type="EMBL" id="ASI99054.1"/>
    </source>
</evidence>
<evidence type="ECO:0000313" key="2">
    <source>
        <dbReference type="Proteomes" id="UP000197156"/>
    </source>
</evidence>
<keyword evidence="2" id="KW-1185">Reference proteome</keyword>
<dbReference type="AlphaFoldDB" id="A0A218P2B6"/>
<organism evidence="1 2">
    <name type="scientific">Thermococcus celer Vu 13 = JCM 8558</name>
    <dbReference type="NCBI Taxonomy" id="1293037"/>
    <lineage>
        <taxon>Archaea</taxon>
        <taxon>Methanobacteriati</taxon>
        <taxon>Methanobacteriota</taxon>
        <taxon>Thermococci</taxon>
        <taxon>Thermococcales</taxon>
        <taxon>Thermococcaceae</taxon>
        <taxon>Thermococcus</taxon>
    </lineage>
</organism>
<dbReference type="KEGG" id="tce:A3L02_05480"/>
<proteinExistence type="predicted"/>
<protein>
    <submittedName>
        <fullName evidence="1">GTP-binding protein</fullName>
    </submittedName>
</protein>
<dbReference type="OrthoDB" id="84940at2157"/>
<reference evidence="1 2" key="1">
    <citation type="submission" date="2016-03" db="EMBL/GenBank/DDBJ databases">
        <title>Complete genome sequence of Thermococcus celer.</title>
        <authorList>
            <person name="Oger P.M."/>
        </authorList>
    </citation>
    <scope>NUCLEOTIDE SEQUENCE [LARGE SCALE GENOMIC DNA]</scope>
    <source>
        <strain evidence="1 2">Vu 13</strain>
    </source>
</reference>
<dbReference type="Proteomes" id="UP000197156">
    <property type="component" value="Chromosome"/>
</dbReference>
<sequence>MTRRVKLGHHYYYIVTVDELNSGGFRGKNVVIEGVVEDKPLVEFLPMELPGYRTTFQVSGFRVEFSGSPCIGKGDRVRVYGRFLGDCIMASAIETERAVYTTEE</sequence>
<accession>A0A218P2B6</accession>
<dbReference type="GeneID" id="33324189"/>
<name>A0A218P2B6_THECE</name>
<dbReference type="RefSeq" id="WP_088862998.1">
    <property type="nucleotide sequence ID" value="NZ_CP014854.1"/>
</dbReference>
<dbReference type="EMBL" id="CP014854">
    <property type="protein sequence ID" value="ASI99054.1"/>
    <property type="molecule type" value="Genomic_DNA"/>
</dbReference>